<evidence type="ECO:0000256" key="4">
    <source>
        <dbReference type="ARBA" id="ARBA00022989"/>
    </source>
</evidence>
<dbReference type="SUPFAM" id="SSF103473">
    <property type="entry name" value="MFS general substrate transporter"/>
    <property type="match status" value="1"/>
</dbReference>
<comment type="subcellular location">
    <subcellularLocation>
        <location evidence="1">Membrane</location>
        <topology evidence="1">Multi-pass membrane protein</topology>
    </subcellularLocation>
</comment>
<keyword evidence="3 6" id="KW-0812">Transmembrane</keyword>
<accession>A0A8H6JSE7</accession>
<feature type="domain" description="Major facilitator superfamily (MFS) profile" evidence="7">
    <location>
        <begin position="99"/>
        <end position="513"/>
    </location>
</feature>
<keyword evidence="4 6" id="KW-1133">Transmembrane helix</keyword>
<gene>
    <name evidence="8" type="ORF">CMUS01_11951</name>
</gene>
<evidence type="ECO:0000256" key="3">
    <source>
        <dbReference type="ARBA" id="ARBA00022692"/>
    </source>
</evidence>
<organism evidence="8 9">
    <name type="scientific">Colletotrichum musicola</name>
    <dbReference type="NCBI Taxonomy" id="2175873"/>
    <lineage>
        <taxon>Eukaryota</taxon>
        <taxon>Fungi</taxon>
        <taxon>Dikarya</taxon>
        <taxon>Ascomycota</taxon>
        <taxon>Pezizomycotina</taxon>
        <taxon>Sordariomycetes</taxon>
        <taxon>Hypocreomycetidae</taxon>
        <taxon>Glomerellales</taxon>
        <taxon>Glomerellaceae</taxon>
        <taxon>Colletotrichum</taxon>
        <taxon>Colletotrichum orchidearum species complex</taxon>
    </lineage>
</organism>
<dbReference type="Gene3D" id="1.20.1250.20">
    <property type="entry name" value="MFS general substrate transporter like domains"/>
    <property type="match status" value="2"/>
</dbReference>
<feature type="transmembrane region" description="Helical" evidence="6">
    <location>
        <begin position="485"/>
        <end position="508"/>
    </location>
</feature>
<feature type="transmembrane region" description="Helical" evidence="6">
    <location>
        <begin position="399"/>
        <end position="419"/>
    </location>
</feature>
<dbReference type="InterPro" id="IPR036259">
    <property type="entry name" value="MFS_trans_sf"/>
</dbReference>
<evidence type="ECO:0000256" key="5">
    <source>
        <dbReference type="ARBA" id="ARBA00023136"/>
    </source>
</evidence>
<dbReference type="InterPro" id="IPR020846">
    <property type="entry name" value="MFS_dom"/>
</dbReference>
<feature type="transmembrane region" description="Helical" evidence="6">
    <location>
        <begin position="259"/>
        <end position="281"/>
    </location>
</feature>
<feature type="transmembrane region" description="Helical" evidence="6">
    <location>
        <begin position="367"/>
        <end position="387"/>
    </location>
</feature>
<feature type="transmembrane region" description="Helical" evidence="6">
    <location>
        <begin position="335"/>
        <end position="355"/>
    </location>
</feature>
<evidence type="ECO:0000313" key="8">
    <source>
        <dbReference type="EMBL" id="KAF6818242.1"/>
    </source>
</evidence>
<dbReference type="FunFam" id="1.20.1250.20:FF:000057">
    <property type="entry name" value="MFS general substrate transporter"/>
    <property type="match status" value="1"/>
</dbReference>
<dbReference type="PANTHER" id="PTHR43791:SF62">
    <property type="entry name" value="MAJOR FACILITATOR SUPERFAMILY (MFS) PROFILE DOMAIN-CONTAINING PROTEIN"/>
    <property type="match status" value="1"/>
</dbReference>
<name>A0A8H6JSE7_9PEZI</name>
<feature type="non-terminal residue" evidence="8">
    <location>
        <position position="533"/>
    </location>
</feature>
<evidence type="ECO:0000256" key="1">
    <source>
        <dbReference type="ARBA" id="ARBA00004141"/>
    </source>
</evidence>
<protein>
    <submittedName>
        <fullName evidence="8">Major facilitator superfamily transporter</fullName>
    </submittedName>
</protein>
<keyword evidence="9" id="KW-1185">Reference proteome</keyword>
<dbReference type="Proteomes" id="UP000639643">
    <property type="component" value="Unassembled WGS sequence"/>
</dbReference>
<feature type="transmembrane region" description="Helical" evidence="6">
    <location>
        <begin position="458"/>
        <end position="479"/>
    </location>
</feature>
<dbReference type="PANTHER" id="PTHR43791">
    <property type="entry name" value="PERMEASE-RELATED"/>
    <property type="match status" value="1"/>
</dbReference>
<keyword evidence="2" id="KW-0813">Transport</keyword>
<dbReference type="InterPro" id="IPR011701">
    <property type="entry name" value="MFS"/>
</dbReference>
<dbReference type="PROSITE" id="PS50850">
    <property type="entry name" value="MFS"/>
    <property type="match status" value="1"/>
</dbReference>
<dbReference type="GO" id="GO:0016020">
    <property type="term" value="C:membrane"/>
    <property type="evidence" value="ECO:0007669"/>
    <property type="project" value="UniProtKB-SubCell"/>
</dbReference>
<dbReference type="EMBL" id="WIGM01000638">
    <property type="protein sequence ID" value="KAF6818242.1"/>
    <property type="molecule type" value="Genomic_DNA"/>
</dbReference>
<dbReference type="FunFam" id="1.20.1250.20:FF:000013">
    <property type="entry name" value="MFS general substrate transporter"/>
    <property type="match status" value="1"/>
</dbReference>
<evidence type="ECO:0000256" key="2">
    <source>
        <dbReference type="ARBA" id="ARBA00022448"/>
    </source>
</evidence>
<keyword evidence="5 6" id="KW-0472">Membrane</keyword>
<sequence length="533" mass="58836">AERLALDGLSVDLSNQKDTFVRSTSFSLHVEVASVFCETMSSAPTPTGDAKPVILAEHDEHAMDDVKAEDKATDEAATTRDENWRRASASLVRKLDVTLMPIIWVLYLFNYLDRTAIAQAKLNTITEDLHLTGEQFSTSVSLLNVGYMMMQVPSNMILTRVRPSLYLPIRACVWSGVSAATATVHNFGQLLAVRCVLGIAEAPFFPGVFYLLSCWYIRSELGLRMAILYSGLLVATAFSGLIAAGVFSRLDQALGLAGWRWLYIIIGCTNFFLALCAFALLPDFPESGTGSQKWLLTEEERRVAVERIRADAVPQESNRSVWWGFRRAVADYRTWVFIFMLLCNHAAYGFNYFFPSIVKTFNFGSDTITLLCTAPPFLIGAIVSLFVSRSSDKRNERSIHIAVPMFTSIVGFSISAGTTNGPARYAASFLYVTGCFAANGLVYSWAAGVLNQAPEKKAVATGMMNVLAQLGNIMSPYFFRERDEPRYTLAMILLIAFAALSGLTCVFLKRDLTRANRKLLAHGGTTAPKLFTT</sequence>
<dbReference type="OrthoDB" id="2250022at2759"/>
<evidence type="ECO:0000313" key="9">
    <source>
        <dbReference type="Proteomes" id="UP000639643"/>
    </source>
</evidence>
<evidence type="ECO:0000256" key="6">
    <source>
        <dbReference type="SAM" id="Phobius"/>
    </source>
</evidence>
<feature type="transmembrane region" description="Helical" evidence="6">
    <location>
        <begin position="226"/>
        <end position="247"/>
    </location>
</feature>
<proteinExistence type="predicted"/>
<feature type="transmembrane region" description="Helical" evidence="6">
    <location>
        <begin position="425"/>
        <end position="446"/>
    </location>
</feature>
<feature type="transmembrane region" description="Helical" evidence="6">
    <location>
        <begin position="191"/>
        <end position="214"/>
    </location>
</feature>
<dbReference type="AlphaFoldDB" id="A0A8H6JSE7"/>
<comment type="caution">
    <text evidence="8">The sequence shown here is derived from an EMBL/GenBank/DDBJ whole genome shotgun (WGS) entry which is preliminary data.</text>
</comment>
<evidence type="ECO:0000259" key="7">
    <source>
        <dbReference type="PROSITE" id="PS50850"/>
    </source>
</evidence>
<dbReference type="Pfam" id="PF07690">
    <property type="entry name" value="MFS_1"/>
    <property type="match status" value="1"/>
</dbReference>
<reference evidence="8" key="1">
    <citation type="journal article" date="2020" name="Phytopathology">
        <title>Genome Sequence Resources of Colletotrichum truncatum, C. plurivorum, C. musicola, and C. sojae: Four Species Pathogenic to Soybean (Glycine max).</title>
        <authorList>
            <person name="Rogerio F."/>
            <person name="Boufleur T.R."/>
            <person name="Ciampi-Guillardi M."/>
            <person name="Sukno S.A."/>
            <person name="Thon M.R."/>
            <person name="Massola Junior N.S."/>
            <person name="Baroncelli R."/>
        </authorList>
    </citation>
    <scope>NUCLEOTIDE SEQUENCE</scope>
    <source>
        <strain evidence="8">LFN0074</strain>
    </source>
</reference>
<dbReference type="GO" id="GO:0022857">
    <property type="term" value="F:transmembrane transporter activity"/>
    <property type="evidence" value="ECO:0007669"/>
    <property type="project" value="InterPro"/>
</dbReference>